<dbReference type="Proteomes" id="UP000095495">
    <property type="component" value="Unassembled WGS sequence"/>
</dbReference>
<dbReference type="AlphaFoldDB" id="A0A173UF58"/>
<evidence type="ECO:0000313" key="2">
    <source>
        <dbReference type="Proteomes" id="UP000095495"/>
    </source>
</evidence>
<sequence length="116" mass="13547">MNETLMKTEYSTAFDEKRKGLIEQSYYKYGPARMNFSTGNVNAVESLKMCLAKFEETGNLEYLCDVANYAMFRFMFPQQGEYFKHTNSDESAGLFGMSVNEMKRFKQEHGFEDGRY</sequence>
<gene>
    <name evidence="1" type="ORF">ERS852420_02923</name>
</gene>
<name>A0A173UF58_9FIRM</name>
<organism evidence="1 2">
    <name type="scientific">Roseburia faecis</name>
    <dbReference type="NCBI Taxonomy" id="301302"/>
    <lineage>
        <taxon>Bacteria</taxon>
        <taxon>Bacillati</taxon>
        <taxon>Bacillota</taxon>
        <taxon>Clostridia</taxon>
        <taxon>Lachnospirales</taxon>
        <taxon>Lachnospiraceae</taxon>
        <taxon>Roseburia</taxon>
    </lineage>
</organism>
<dbReference type="EMBL" id="CYXV01000014">
    <property type="protein sequence ID" value="CUN13454.1"/>
    <property type="molecule type" value="Genomic_DNA"/>
</dbReference>
<proteinExistence type="predicted"/>
<reference evidence="1 2" key="1">
    <citation type="submission" date="2015-09" db="EMBL/GenBank/DDBJ databases">
        <authorList>
            <consortium name="Pathogen Informatics"/>
        </authorList>
    </citation>
    <scope>NUCLEOTIDE SEQUENCE [LARGE SCALE GENOMIC DNA]</scope>
    <source>
        <strain evidence="1 2">2789STDY5608863</strain>
    </source>
</reference>
<protein>
    <submittedName>
        <fullName evidence="1">Uncharacterized protein</fullName>
    </submittedName>
</protein>
<dbReference type="RefSeq" id="WP_055263762.1">
    <property type="nucleotide sequence ID" value="NZ_CYXV01000014.1"/>
</dbReference>
<accession>A0A173UF58</accession>
<evidence type="ECO:0000313" key="1">
    <source>
        <dbReference type="EMBL" id="CUN13454.1"/>
    </source>
</evidence>